<evidence type="ECO:0000313" key="6">
    <source>
        <dbReference type="Proteomes" id="UP000054166"/>
    </source>
</evidence>
<gene>
    <name evidence="5" type="ORF">PILCRDRAFT_818085</name>
</gene>
<dbReference type="STRING" id="765440.A0A0C3BDX8"/>
<dbReference type="GO" id="GO:0006637">
    <property type="term" value="P:acyl-CoA metabolic process"/>
    <property type="evidence" value="ECO:0007669"/>
    <property type="project" value="InterPro"/>
</dbReference>
<dbReference type="HOGENOM" id="CLU_032690_1_0_1"/>
<keyword evidence="6" id="KW-1185">Reference proteome</keyword>
<keyword evidence="2" id="KW-0378">Hydrolase</keyword>
<dbReference type="Gene3D" id="2.40.160.210">
    <property type="entry name" value="Acyl-CoA thioesterase, double hotdog domain"/>
    <property type="match status" value="1"/>
</dbReference>
<dbReference type="InterPro" id="IPR029069">
    <property type="entry name" value="HotDog_dom_sf"/>
</dbReference>
<dbReference type="InterPro" id="IPR003703">
    <property type="entry name" value="Acyl_CoA_thio"/>
</dbReference>
<reference evidence="5 6" key="1">
    <citation type="submission" date="2014-04" db="EMBL/GenBank/DDBJ databases">
        <authorList>
            <consortium name="DOE Joint Genome Institute"/>
            <person name="Kuo A."/>
            <person name="Tarkka M."/>
            <person name="Buscot F."/>
            <person name="Kohler A."/>
            <person name="Nagy L.G."/>
            <person name="Floudas D."/>
            <person name="Copeland A."/>
            <person name="Barry K.W."/>
            <person name="Cichocki N."/>
            <person name="Veneault-Fourrey C."/>
            <person name="LaButti K."/>
            <person name="Lindquist E.A."/>
            <person name="Lipzen A."/>
            <person name="Lundell T."/>
            <person name="Morin E."/>
            <person name="Murat C."/>
            <person name="Sun H."/>
            <person name="Tunlid A."/>
            <person name="Henrissat B."/>
            <person name="Grigoriev I.V."/>
            <person name="Hibbett D.S."/>
            <person name="Martin F."/>
            <person name="Nordberg H.P."/>
            <person name="Cantor M.N."/>
            <person name="Hua S.X."/>
        </authorList>
    </citation>
    <scope>NUCLEOTIDE SEQUENCE [LARGE SCALE GENOMIC DNA]</scope>
    <source>
        <strain evidence="5 6">F 1598</strain>
    </source>
</reference>
<dbReference type="CDD" id="cd03445">
    <property type="entry name" value="Thioesterase_II_repeat2"/>
    <property type="match status" value="1"/>
</dbReference>
<dbReference type="Pfam" id="PF13622">
    <property type="entry name" value="4HBT_3"/>
    <property type="match status" value="1"/>
</dbReference>
<dbReference type="GO" id="GO:0009062">
    <property type="term" value="P:fatty acid catabolic process"/>
    <property type="evidence" value="ECO:0007669"/>
    <property type="project" value="TreeGrafter"/>
</dbReference>
<dbReference type="PANTHER" id="PTHR11066">
    <property type="entry name" value="ACYL-COA THIOESTERASE"/>
    <property type="match status" value="1"/>
</dbReference>
<evidence type="ECO:0008006" key="7">
    <source>
        <dbReference type="Google" id="ProtNLM"/>
    </source>
</evidence>
<dbReference type="InterPro" id="IPR049449">
    <property type="entry name" value="TesB_ACOT8-like_N"/>
</dbReference>
<dbReference type="InParanoid" id="A0A0C3BDX8"/>
<dbReference type="InterPro" id="IPR042171">
    <property type="entry name" value="Acyl-CoA_hotdog"/>
</dbReference>
<dbReference type="InterPro" id="IPR049450">
    <property type="entry name" value="ACOT8-like_C"/>
</dbReference>
<dbReference type="AlphaFoldDB" id="A0A0C3BDX8"/>
<dbReference type="PANTHER" id="PTHR11066:SF34">
    <property type="entry name" value="ACYL-COENZYME A THIOESTERASE 8"/>
    <property type="match status" value="1"/>
</dbReference>
<name>A0A0C3BDX8_PILCF</name>
<evidence type="ECO:0000259" key="4">
    <source>
        <dbReference type="Pfam" id="PF20789"/>
    </source>
</evidence>
<organism evidence="5 6">
    <name type="scientific">Piloderma croceum (strain F 1598)</name>
    <dbReference type="NCBI Taxonomy" id="765440"/>
    <lineage>
        <taxon>Eukaryota</taxon>
        <taxon>Fungi</taxon>
        <taxon>Dikarya</taxon>
        <taxon>Basidiomycota</taxon>
        <taxon>Agaricomycotina</taxon>
        <taxon>Agaricomycetes</taxon>
        <taxon>Agaricomycetidae</taxon>
        <taxon>Atheliales</taxon>
        <taxon>Atheliaceae</taxon>
        <taxon>Piloderma</taxon>
    </lineage>
</organism>
<sequence length="318" mass="35489">MADIPGVANQAEHTHISTALEVEKLEVNLFRSKTLWVPNRARGVFGGQVISQAIVSATNCVDKAYGLHSLQCYFLLSGSPAVPITYYVERLREGRSYTTRLVKAVQNGKLIFVLMCSFQKPEPYQPSHAWPLPSNVPNPEECELQETIYTREAMKEGVDERLKNIYKTIIEERMKSPIAWKPAKLHDVGPDGTITYMYWMSARNLGTEYGVPFQKCVVAYLSDLNFIGVGVRTLGLKRYGRGPGSVGMTSSLDHSIYFYDDNFDCGDWLLYVVTSPRSGSGRGVVQGRLYTRGGSLIAIMSQEGVMRADIRAPTEVKL</sequence>
<dbReference type="GO" id="GO:0047617">
    <property type="term" value="F:fatty acyl-CoA hydrolase activity"/>
    <property type="evidence" value="ECO:0007669"/>
    <property type="project" value="InterPro"/>
</dbReference>
<evidence type="ECO:0000256" key="1">
    <source>
        <dbReference type="ARBA" id="ARBA00006538"/>
    </source>
</evidence>
<reference evidence="6" key="2">
    <citation type="submission" date="2015-01" db="EMBL/GenBank/DDBJ databases">
        <title>Evolutionary Origins and Diversification of the Mycorrhizal Mutualists.</title>
        <authorList>
            <consortium name="DOE Joint Genome Institute"/>
            <consortium name="Mycorrhizal Genomics Consortium"/>
            <person name="Kohler A."/>
            <person name="Kuo A."/>
            <person name="Nagy L.G."/>
            <person name="Floudas D."/>
            <person name="Copeland A."/>
            <person name="Barry K.W."/>
            <person name="Cichocki N."/>
            <person name="Veneault-Fourrey C."/>
            <person name="LaButti K."/>
            <person name="Lindquist E.A."/>
            <person name="Lipzen A."/>
            <person name="Lundell T."/>
            <person name="Morin E."/>
            <person name="Murat C."/>
            <person name="Riley R."/>
            <person name="Ohm R."/>
            <person name="Sun H."/>
            <person name="Tunlid A."/>
            <person name="Henrissat B."/>
            <person name="Grigoriev I.V."/>
            <person name="Hibbett D.S."/>
            <person name="Martin F."/>
        </authorList>
    </citation>
    <scope>NUCLEOTIDE SEQUENCE [LARGE SCALE GENOMIC DNA]</scope>
    <source>
        <strain evidence="6">F 1598</strain>
    </source>
</reference>
<dbReference type="Proteomes" id="UP000054166">
    <property type="component" value="Unassembled WGS sequence"/>
</dbReference>
<dbReference type="GO" id="GO:0005782">
    <property type="term" value="C:peroxisomal matrix"/>
    <property type="evidence" value="ECO:0007669"/>
    <property type="project" value="UniProtKB-SubCell"/>
</dbReference>
<evidence type="ECO:0000259" key="3">
    <source>
        <dbReference type="Pfam" id="PF13622"/>
    </source>
</evidence>
<dbReference type="CDD" id="cd03444">
    <property type="entry name" value="Thioesterase_II_repeat1"/>
    <property type="match status" value="1"/>
</dbReference>
<feature type="domain" description="Acyl-CoA thioesterase-like N-terminal HotDog" evidence="3">
    <location>
        <begin position="37"/>
        <end position="119"/>
    </location>
</feature>
<proteinExistence type="inferred from homology"/>
<dbReference type="SUPFAM" id="SSF54637">
    <property type="entry name" value="Thioesterase/thiol ester dehydrase-isomerase"/>
    <property type="match status" value="2"/>
</dbReference>
<protein>
    <recommendedName>
        <fullName evidence="7">Acyl-CoA thioesterase II domain-containing protein</fullName>
    </recommendedName>
</protein>
<evidence type="ECO:0000313" key="5">
    <source>
        <dbReference type="EMBL" id="KIM84523.1"/>
    </source>
</evidence>
<feature type="domain" description="Acyl-CoA thioesterase-like C-terminal" evidence="4">
    <location>
        <begin position="172"/>
        <end position="306"/>
    </location>
</feature>
<dbReference type="EMBL" id="KN832987">
    <property type="protein sequence ID" value="KIM84523.1"/>
    <property type="molecule type" value="Genomic_DNA"/>
</dbReference>
<comment type="similarity">
    <text evidence="1">Belongs to the C/M/P thioester hydrolase family.</text>
</comment>
<evidence type="ECO:0000256" key="2">
    <source>
        <dbReference type="ARBA" id="ARBA00022801"/>
    </source>
</evidence>
<dbReference type="OrthoDB" id="68328at2759"/>
<dbReference type="Pfam" id="PF20789">
    <property type="entry name" value="4HBT_3C"/>
    <property type="match status" value="1"/>
</dbReference>
<accession>A0A0C3BDX8</accession>